<feature type="compositionally biased region" description="Acidic residues" evidence="2">
    <location>
        <begin position="497"/>
        <end position="508"/>
    </location>
</feature>
<feature type="region of interest" description="Disordered" evidence="2">
    <location>
        <begin position="621"/>
        <end position="640"/>
    </location>
</feature>
<feature type="region of interest" description="Disordered" evidence="2">
    <location>
        <begin position="1726"/>
        <end position="1745"/>
    </location>
</feature>
<feature type="coiled-coil region" evidence="1">
    <location>
        <begin position="1465"/>
        <end position="1537"/>
    </location>
</feature>
<keyword evidence="1" id="KW-0175">Coiled coil</keyword>
<name>A0AAN9U5P5_9PEZI</name>
<feature type="region of interest" description="Disordered" evidence="2">
    <location>
        <begin position="648"/>
        <end position="722"/>
    </location>
</feature>
<sequence>MAASSPPGDYLSPALADPSEDPEQQDPFLSVGSPTAAGAHHQRFSNFDPQLFALGPNVSPAQAKRALEAHLSETDRRMEEAGKLGTALVQQRKELNERLREVEKMQAEGELSQDLRQKLIDIEKEYNEVARESARAFLPKQRVPSNEAAPISPLFPEGKGGRRSVSPSKFEAQATNSPTKLSVPNRKIRNQPANRVHDIEFAAEISTSLIAQVRNLQALLAEKEEELKEIKAEKSRLQYETENFQQRVKALDENEHRYKDENWNLETQLHELTTAQRDAAEREKKLTQSLNLLQADKNATQQKLDEVRLSHSKLIDEHAAEVKRHDIELGTAKRNMVLADSERGAMQRKIEELTTQNQELAKAISLQRGRMAERDQVSGTSDEDFETANDNPTPEHSPPPSPIKGTPRHSMLETETLKTSLGHAQRTIQSLRANYHREKTEKLELRRMLHEARDEVEKVRNDPVVVNKRARKAEAKEPKKPAPRLLGGVRTVRSEIITEDDSSWEDQPETTNSSRPSPASPSSARFATPTGSIAGDNDDHFETANDTSDAAFETANERGTETDDFHTGAEDFSSGDDTETETESPSKHGTLRLRQHNLPIGFGRSGSIDSTASTDDEEDYYHFEGGMRTPPSLPPLQPRFPLRVSRGAFRRSRQASEEPALQSSPSSFTNRSIGTPKQHSQSLAAELGDFEGSDDNESNLSATPSRRSIRARTTTPPPAVPALPRLLMVDSSMMTEPVPEMTHLFPSSLSERPMSRHTVISRHSTPSLYTDAEVQENLDKIPPTAKDLALSTIHSQDLEPLPETDFHAAELAAIRAEHAEHTSRLIGEHATAEAAALESLRAEHAEELRQLSADHATSLAASSEALEARHAEEIRKAEATVSASFTQEIEALKSSHAEEISKVSADALAAHAEEVNALKATHAKEIDALKAAHAEQLALRDAELKAAHAAEIEALAAKHSEEMATFKKDNDAAHAAELEALQAKNADELSASLEKVKTAHAVEIEALHAKHSEEVSASKKESDTSHAVEFEALQAKHLDEISSVQNNLQAAHATEVASLKDAHSEALSSSKSDSDATRAAEIAELTAVHAAQIEQTKSQLADAHTNELEAIKASHAEHVEQAKNELIDTHAKELGSLRTTHEEQIELAKNELTGAHVQEIEALKASFAEQIEQSKIQLGAAYASEIESLKASHAEQLETLEQAHSREVADTKESINTTHSRDIESLKESHKKQMEELREESKASHAAEIAALVALHTKELGSSKAEGESTLSKELSIVKDAHTREIDSLKNQYSTAHAQELEGFKAALAKQIESSKVEGDVAHNQQLEALNAAHVEILESHKRENETAQAQALDALRASHDKQIDMMKSDLAATKSAELAMLAAAHSKELEAVRAENESSRAKLVDDLTRTHSLELETALSQSESMKEKELAALRASHTQALEALNAKHDSTHFEELEALKKEHAVALSRELEALKAEKDAAHAQELEKRQLELQALEDVHEATRAKELEALKTEHAATLTRELKVLEDQHQATLARELQALADERDAARGKEIEDLNAAHAASLAALRAEQQAALDDAINNLKAAHTQELDTLTRLHDTNQAEAIEALKQENLAERERLLENHAAALETLRKSLSVSPPTLAISSVSSVETEPVETPGREAFILPPREIEHPRTPQPTTARSLEKSKAKADDVPLIAEDETRQSPSMPKGPETPESQRPFKEISANADAQARRKATTSTTDHGAQTTLTAESLEHMFKHRRQLSQDSVTIVTARGEVTVTPFGDAVSPSAVLSDAASSGTVRVRRSQESLGSITRAKHRMTDSGAISTPEPIPARRPGSSASARTSAQPRPPLPANHREAIEAARTTSSSGGKGTMGPPSLPASAYKNPTSRPWTPSSNPPVSPPSVRGMPTPRAGRSHMHSPTRIPVMSSQSSVSSFVSEIDTRFNMQGGMGVDTSGFGPNTDPRMIQAITQTMIGEYLWKYTRKAGREEMSENRHRRYFWVHPYTRTLNWSDTDPSAAAGGRSETKAKSVPIEAVRVVTDDNPMPPGLHRKSLIIVSPGRTVKFTCTTGQRHETWFNALSYLLLRTGEELEPIAEDAAGNLTQDDVDEFNPSIHR</sequence>
<dbReference type="Proteomes" id="UP001320420">
    <property type="component" value="Unassembled WGS sequence"/>
</dbReference>
<dbReference type="GO" id="GO:0005938">
    <property type="term" value="C:cell cortex"/>
    <property type="evidence" value="ECO:0007669"/>
    <property type="project" value="InterPro"/>
</dbReference>
<feature type="coiled-coil region" evidence="1">
    <location>
        <begin position="206"/>
        <end position="261"/>
    </location>
</feature>
<feature type="coiled-coil region" evidence="1">
    <location>
        <begin position="1272"/>
        <end position="1299"/>
    </location>
</feature>
<feature type="region of interest" description="Disordered" evidence="2">
    <location>
        <begin position="467"/>
        <end position="614"/>
    </location>
</feature>
<gene>
    <name evidence="4" type="ORF">SLS62_011023</name>
</gene>
<feature type="region of interest" description="Disordered" evidence="2">
    <location>
        <begin position="1793"/>
        <end position="1935"/>
    </location>
</feature>
<accession>A0AAN9U5P5</accession>
<feature type="compositionally biased region" description="Basic and acidic residues" evidence="2">
    <location>
        <begin position="1683"/>
        <end position="1693"/>
    </location>
</feature>
<feature type="domain" description="PH" evidence="3">
    <location>
        <begin position="1974"/>
        <end position="2087"/>
    </location>
</feature>
<feature type="compositionally biased region" description="Polar residues" evidence="2">
    <location>
        <begin position="173"/>
        <end position="182"/>
    </location>
</feature>
<feature type="coiled-coil region" evidence="1">
    <location>
        <begin position="85"/>
        <end position="132"/>
    </location>
</feature>
<dbReference type="InterPro" id="IPR001849">
    <property type="entry name" value="PH_domain"/>
</dbReference>
<dbReference type="CDD" id="cd13365">
    <property type="entry name" value="PH_PLC_plant-like"/>
    <property type="match status" value="1"/>
</dbReference>
<feature type="region of interest" description="Disordered" evidence="2">
    <location>
        <begin position="1"/>
        <end position="40"/>
    </location>
</feature>
<dbReference type="InterPro" id="IPR053005">
    <property type="entry name" value="Nuclear_Pos-Cytoskel_Interact"/>
</dbReference>
<comment type="caution">
    <text evidence="4">The sequence shown here is derived from an EMBL/GenBank/DDBJ whole genome shotgun (WGS) entry which is preliminary data.</text>
</comment>
<feature type="compositionally biased region" description="Basic and acidic residues" evidence="2">
    <location>
        <begin position="555"/>
        <end position="569"/>
    </location>
</feature>
<dbReference type="SMART" id="SM00233">
    <property type="entry name" value="PH"/>
    <property type="match status" value="1"/>
</dbReference>
<keyword evidence="5" id="KW-1185">Reference proteome</keyword>
<feature type="compositionally biased region" description="Acidic residues" evidence="2">
    <location>
        <begin position="573"/>
        <end position="582"/>
    </location>
</feature>
<evidence type="ECO:0000259" key="3">
    <source>
        <dbReference type="PROSITE" id="PS50003"/>
    </source>
</evidence>
<proteinExistence type="predicted"/>
<reference evidence="4 5" key="1">
    <citation type="submission" date="2024-02" db="EMBL/GenBank/DDBJ databases">
        <title>De novo assembly and annotation of 12 fungi associated with fruit tree decline syndrome in Ontario, Canada.</title>
        <authorList>
            <person name="Sulman M."/>
            <person name="Ellouze W."/>
            <person name="Ilyukhin E."/>
        </authorList>
    </citation>
    <scope>NUCLEOTIDE SEQUENCE [LARGE SCALE GENOMIC DNA]</scope>
    <source>
        <strain evidence="4 5">M11/M66-122</strain>
    </source>
</reference>
<feature type="compositionally biased region" description="Polar residues" evidence="2">
    <location>
        <begin position="1840"/>
        <end position="1849"/>
    </location>
</feature>
<feature type="coiled-coil region" evidence="1">
    <location>
        <begin position="1183"/>
        <end position="1247"/>
    </location>
</feature>
<feature type="coiled-coil region" evidence="1">
    <location>
        <begin position="428"/>
        <end position="462"/>
    </location>
</feature>
<evidence type="ECO:0000256" key="1">
    <source>
        <dbReference type="SAM" id="Coils"/>
    </source>
</evidence>
<feature type="compositionally biased region" description="Low complexity" evidence="2">
    <location>
        <begin position="1645"/>
        <end position="1657"/>
    </location>
</feature>
<feature type="compositionally biased region" description="Acidic residues" evidence="2">
    <location>
        <begin position="688"/>
        <end position="697"/>
    </location>
</feature>
<dbReference type="PROSITE" id="PS50003">
    <property type="entry name" value="PH_DOMAIN"/>
    <property type="match status" value="1"/>
</dbReference>
<feature type="coiled-coil region" evidence="1">
    <location>
        <begin position="1569"/>
        <end position="1634"/>
    </location>
</feature>
<feature type="coiled-coil region" evidence="1">
    <location>
        <begin position="1324"/>
        <end position="1358"/>
    </location>
</feature>
<feature type="region of interest" description="Disordered" evidence="2">
    <location>
        <begin position="1638"/>
        <end position="1721"/>
    </location>
</feature>
<organism evidence="4 5">
    <name type="scientific">Diatrype stigma</name>
    <dbReference type="NCBI Taxonomy" id="117547"/>
    <lineage>
        <taxon>Eukaryota</taxon>
        <taxon>Fungi</taxon>
        <taxon>Dikarya</taxon>
        <taxon>Ascomycota</taxon>
        <taxon>Pezizomycotina</taxon>
        <taxon>Sordariomycetes</taxon>
        <taxon>Xylariomycetidae</taxon>
        <taxon>Xylariales</taxon>
        <taxon>Diatrypaceae</taxon>
        <taxon>Diatrype</taxon>
    </lineage>
</organism>
<evidence type="ECO:0000313" key="4">
    <source>
        <dbReference type="EMBL" id="KAK7740819.1"/>
    </source>
</evidence>
<evidence type="ECO:0000313" key="5">
    <source>
        <dbReference type="Proteomes" id="UP001320420"/>
    </source>
</evidence>
<protein>
    <recommendedName>
        <fullName evidence="3">PH domain-containing protein</fullName>
    </recommendedName>
</protein>
<dbReference type="InterPro" id="IPR024774">
    <property type="entry name" value="PH_dom-Mcp5-type"/>
</dbReference>
<dbReference type="PANTHER" id="PTHR28190:SF1">
    <property type="entry name" value="NUCLEAR MIGRATION PROTEIN NUM1"/>
    <property type="match status" value="1"/>
</dbReference>
<feature type="compositionally biased region" description="Low complexity" evidence="2">
    <location>
        <begin position="701"/>
        <end position="714"/>
    </location>
</feature>
<evidence type="ECO:0000256" key="2">
    <source>
        <dbReference type="SAM" id="MobiDB-lite"/>
    </source>
</evidence>
<dbReference type="PANTHER" id="PTHR28190">
    <property type="entry name" value="NUCLEAR MIGRATION PROTEIN NUM1"/>
    <property type="match status" value="1"/>
</dbReference>
<feature type="compositionally biased region" description="Polar residues" evidence="2">
    <location>
        <begin position="661"/>
        <end position="683"/>
    </location>
</feature>
<feature type="compositionally biased region" description="Low complexity" evidence="2">
    <location>
        <begin position="513"/>
        <end position="525"/>
    </location>
</feature>
<dbReference type="GO" id="GO:0005543">
    <property type="term" value="F:phospholipid binding"/>
    <property type="evidence" value="ECO:0007669"/>
    <property type="project" value="InterPro"/>
</dbReference>
<feature type="region of interest" description="Disordered" evidence="2">
    <location>
        <begin position="141"/>
        <end position="185"/>
    </location>
</feature>
<dbReference type="GO" id="GO:0032065">
    <property type="term" value="P:maintenance of protein location in cell cortex"/>
    <property type="evidence" value="ECO:0007669"/>
    <property type="project" value="InterPro"/>
</dbReference>
<feature type="region of interest" description="Disordered" evidence="2">
    <location>
        <begin position="366"/>
        <end position="408"/>
    </location>
</feature>
<dbReference type="EMBL" id="JAKJXP020000163">
    <property type="protein sequence ID" value="KAK7740819.1"/>
    <property type="molecule type" value="Genomic_DNA"/>
</dbReference>
<dbReference type="GO" id="GO:0000226">
    <property type="term" value="P:microtubule cytoskeleton organization"/>
    <property type="evidence" value="ECO:0007669"/>
    <property type="project" value="TreeGrafter"/>
</dbReference>
<dbReference type="Pfam" id="PF12814">
    <property type="entry name" value="Mcp5_PH"/>
    <property type="match status" value="1"/>
</dbReference>
<dbReference type="GO" id="GO:0005739">
    <property type="term" value="C:mitochondrion"/>
    <property type="evidence" value="ECO:0007669"/>
    <property type="project" value="TreeGrafter"/>
</dbReference>
<dbReference type="GO" id="GO:0015631">
    <property type="term" value="F:tubulin binding"/>
    <property type="evidence" value="ECO:0007669"/>
    <property type="project" value="TreeGrafter"/>
</dbReference>
<dbReference type="SUPFAM" id="SSF50729">
    <property type="entry name" value="PH domain-like"/>
    <property type="match status" value="1"/>
</dbReference>